<dbReference type="Gene3D" id="3.50.50.60">
    <property type="entry name" value="FAD/NAD(P)-binding domain"/>
    <property type="match status" value="2"/>
</dbReference>
<evidence type="ECO:0000256" key="6">
    <source>
        <dbReference type="ARBA" id="ARBA00023002"/>
    </source>
</evidence>
<accession>A0A652YYP9</accession>
<evidence type="ECO:0000256" key="5">
    <source>
        <dbReference type="ARBA" id="ARBA00022857"/>
    </source>
</evidence>
<evidence type="ECO:0000256" key="7">
    <source>
        <dbReference type="ARBA" id="ARBA00023033"/>
    </source>
</evidence>
<evidence type="ECO:0000256" key="2">
    <source>
        <dbReference type="ARBA" id="ARBA00010139"/>
    </source>
</evidence>
<comment type="caution">
    <text evidence="8">The sequence shown here is derived from an EMBL/GenBank/DDBJ whole genome shotgun (WGS) entry which is preliminary data.</text>
</comment>
<keyword evidence="4" id="KW-0274">FAD</keyword>
<dbReference type="AlphaFoldDB" id="A0A652YYP9"/>
<evidence type="ECO:0000256" key="3">
    <source>
        <dbReference type="ARBA" id="ARBA00022630"/>
    </source>
</evidence>
<protein>
    <submittedName>
        <fullName evidence="8">Cyclohexanone monooxygenase</fullName>
    </submittedName>
</protein>
<evidence type="ECO:0000256" key="1">
    <source>
        <dbReference type="ARBA" id="ARBA00001974"/>
    </source>
</evidence>
<name>A0A652YYP9_NOCGL</name>
<dbReference type="EMBL" id="VNIQ01000001">
    <property type="protein sequence ID" value="TYQ08804.1"/>
    <property type="molecule type" value="Genomic_DNA"/>
</dbReference>
<dbReference type="GO" id="GO:0016709">
    <property type="term" value="F:oxidoreductase activity, acting on paired donors, with incorporation or reduction of molecular oxygen, NAD(P)H as one donor, and incorporation of one atom of oxygen"/>
    <property type="evidence" value="ECO:0007669"/>
    <property type="project" value="UniProtKB-ARBA"/>
</dbReference>
<reference evidence="8" key="1">
    <citation type="submission" date="2019-07" db="EMBL/GenBank/DDBJ databases">
        <title>Genomic Encyclopedia of Type Strains, Phase IV (KMG-IV): sequencing the most valuable type-strain genomes for metagenomic binning, comparative biology and taxonomic classification.</title>
        <authorList>
            <person name="Goeker M."/>
        </authorList>
    </citation>
    <scope>NUCLEOTIDE SEQUENCE</scope>
    <source>
        <strain evidence="8">DSM 44596</strain>
    </source>
</reference>
<dbReference type="InterPro" id="IPR050775">
    <property type="entry name" value="FAD-binding_Monooxygenases"/>
</dbReference>
<keyword evidence="3" id="KW-0285">Flavoprotein</keyword>
<gene>
    <name evidence="8" type="ORF">FNL38_1011181</name>
</gene>
<dbReference type="InterPro" id="IPR036188">
    <property type="entry name" value="FAD/NAD-bd_sf"/>
</dbReference>
<keyword evidence="7 8" id="KW-0503">Monooxygenase</keyword>
<keyword evidence="6" id="KW-0560">Oxidoreductase</keyword>
<proteinExistence type="inferred from homology"/>
<dbReference type="PANTHER" id="PTHR43098">
    <property type="entry name" value="L-ORNITHINE N(5)-MONOOXYGENASE-RELATED"/>
    <property type="match status" value="1"/>
</dbReference>
<keyword evidence="5" id="KW-0521">NADP</keyword>
<comment type="cofactor">
    <cofactor evidence="1">
        <name>FAD</name>
        <dbReference type="ChEBI" id="CHEBI:57692"/>
    </cofactor>
</comment>
<dbReference type="PANTHER" id="PTHR43098:SF4">
    <property type="entry name" value="BLR3857 PROTEIN"/>
    <property type="match status" value="1"/>
</dbReference>
<sequence length="617" mass="69540">MTAPTQATAMTPCAPTHTPEVDIDALRAKYLLERDKRVRPEGQQQYVEAADEFAGFYESDPHLPVEPREPITDDIEVVVLGGGFCGLIAAHRLQQAGVTDFKIVELGGDFGGVWYWNRYPGIQIDSDAYCYLPLLEETGYMPKERFSHGDECFEHAQRIGKHFGFYDNAIFHTLIRSLEWDEEINRWQIRTNRGDEIHARFVVMAQGPYNRPKLPGIPGITDFKGHTFHTARWDYDYTGGDLHGGLDKIADKRIAVIGTGSSGIQAIPHLAKGAKHLTVFQRTPSYIFERANYPTDPQWVNSLEPGWRAARQRNFHNAAFAFYSPGEPDLICDGWTEVSRNMAAKLTETNGWAALADPVKFMELKEIEDYRSMERLRRRIEEIVDDSDTAELLKPYYRNMCKRPVFNDDYLPTFNRPNVTLIDVSETKGVERITEKGVMVDGVELEFDAIVFASGFEITTALDRQFDIAPFAGRDGTSLYDHWGKGFRTLHGVMAHGFPNHFATGFVQGGVTASTTLMFEQQADHIAYIIKEAQARGATHVEPTAAAEEGWIQTIRAHSIDNSTFTSECTPGYYNSEGEPNGRSFLGDPFWGGFYELGEILQTWRDTGTLEGLKLDV</sequence>
<comment type="similarity">
    <text evidence="2">Belongs to the FAD-binding monooxygenase family.</text>
</comment>
<evidence type="ECO:0000313" key="8">
    <source>
        <dbReference type="EMBL" id="TYQ08804.1"/>
    </source>
</evidence>
<dbReference type="SUPFAM" id="SSF51905">
    <property type="entry name" value="FAD/NAD(P)-binding domain"/>
    <property type="match status" value="1"/>
</dbReference>
<organism evidence="8">
    <name type="scientific">Nocardia globerula</name>
    <dbReference type="NCBI Taxonomy" id="1818"/>
    <lineage>
        <taxon>Bacteria</taxon>
        <taxon>Bacillati</taxon>
        <taxon>Actinomycetota</taxon>
        <taxon>Actinomycetes</taxon>
        <taxon>Mycobacteriales</taxon>
        <taxon>Nocardiaceae</taxon>
        <taxon>Nocardia</taxon>
    </lineage>
</organism>
<dbReference type="Pfam" id="PF13738">
    <property type="entry name" value="Pyr_redox_3"/>
    <property type="match status" value="1"/>
</dbReference>
<evidence type="ECO:0000256" key="4">
    <source>
        <dbReference type="ARBA" id="ARBA00022827"/>
    </source>
</evidence>